<evidence type="ECO:0000313" key="4">
    <source>
        <dbReference type="EMBL" id="MPY58607.1"/>
    </source>
</evidence>
<evidence type="ECO:0000313" key="5">
    <source>
        <dbReference type="Proteomes" id="UP000400924"/>
    </source>
</evidence>
<dbReference type="RefSeq" id="WP_152772142.1">
    <property type="nucleotide sequence ID" value="NZ_VJZC01000092.1"/>
</dbReference>
<sequence>MPRRGTGPSSGARGTGGAGDLLHTLGDLTGRILEGIKLQQARVELAAALQRQVLAAELPVLDGLRAAGRYAPARAGLDIGGDWYDGFPMPDGSVGFVIGDVQGHDVEAAALMGQVRICLRAVATATTDPAEVLGRTNDLLVSMNSGLFVTCSFLRFDPVTSELADARAGHVPAVWATADGRVDVLLNEGGLPLGIQAGERYPSTRRLLTDVGAFVLLTDGVVEGPGYPLDEGLAQVAELAVGACRSDPDELAARVIKVADLTGHSDDAAVLVLRYGGLQQQRQGDQQQRQGDQRQRQGDQRQQQRQGEG</sequence>
<reference evidence="4 5" key="1">
    <citation type="submission" date="2019-07" db="EMBL/GenBank/DDBJ databases">
        <title>New species of Amycolatopsis and Streptomyces.</title>
        <authorList>
            <person name="Duangmal K."/>
            <person name="Teo W.F.A."/>
            <person name="Lipun K."/>
        </authorList>
    </citation>
    <scope>NUCLEOTIDE SEQUENCE [LARGE SCALE GENOMIC DNA]</scope>
    <source>
        <strain evidence="4 5">NBRC 106415</strain>
    </source>
</reference>
<dbReference type="Gene3D" id="3.60.40.10">
    <property type="entry name" value="PPM-type phosphatase domain"/>
    <property type="match status" value="1"/>
</dbReference>
<dbReference type="GO" id="GO:0016791">
    <property type="term" value="F:phosphatase activity"/>
    <property type="evidence" value="ECO:0007669"/>
    <property type="project" value="TreeGrafter"/>
</dbReference>
<keyword evidence="1" id="KW-0378">Hydrolase</keyword>
<dbReference type="SMART" id="SM00331">
    <property type="entry name" value="PP2C_SIG"/>
    <property type="match status" value="1"/>
</dbReference>
<evidence type="ECO:0000256" key="2">
    <source>
        <dbReference type="SAM" id="MobiDB-lite"/>
    </source>
</evidence>
<gene>
    <name evidence="4" type="ORF">FNH08_15960</name>
</gene>
<feature type="domain" description="PPM-type phosphatase" evidence="3">
    <location>
        <begin position="64"/>
        <end position="275"/>
    </location>
</feature>
<dbReference type="Proteomes" id="UP000400924">
    <property type="component" value="Unassembled WGS sequence"/>
</dbReference>
<dbReference type="InterPro" id="IPR052016">
    <property type="entry name" value="Bact_Sigma-Reg"/>
</dbReference>
<proteinExistence type="predicted"/>
<dbReference type="PANTHER" id="PTHR43156:SF2">
    <property type="entry name" value="STAGE II SPORULATION PROTEIN E"/>
    <property type="match status" value="1"/>
</dbReference>
<accession>A0A5N8XH07</accession>
<organism evidence="4 5">
    <name type="scientific">Streptomyces spongiae</name>
    <dbReference type="NCBI Taxonomy" id="565072"/>
    <lineage>
        <taxon>Bacteria</taxon>
        <taxon>Bacillati</taxon>
        <taxon>Actinomycetota</taxon>
        <taxon>Actinomycetes</taxon>
        <taxon>Kitasatosporales</taxon>
        <taxon>Streptomycetaceae</taxon>
        <taxon>Streptomyces</taxon>
    </lineage>
</organism>
<feature type="compositionally biased region" description="Low complexity" evidence="2">
    <location>
        <begin position="300"/>
        <end position="309"/>
    </location>
</feature>
<keyword evidence="5" id="KW-1185">Reference proteome</keyword>
<evidence type="ECO:0000259" key="3">
    <source>
        <dbReference type="SMART" id="SM00331"/>
    </source>
</evidence>
<name>A0A5N8XH07_9ACTN</name>
<dbReference type="Pfam" id="PF07228">
    <property type="entry name" value="SpoIIE"/>
    <property type="match status" value="1"/>
</dbReference>
<dbReference type="InterPro" id="IPR001932">
    <property type="entry name" value="PPM-type_phosphatase-like_dom"/>
</dbReference>
<evidence type="ECO:0000256" key="1">
    <source>
        <dbReference type="ARBA" id="ARBA00022801"/>
    </source>
</evidence>
<dbReference type="PANTHER" id="PTHR43156">
    <property type="entry name" value="STAGE II SPORULATION PROTEIN E-RELATED"/>
    <property type="match status" value="1"/>
</dbReference>
<feature type="compositionally biased region" description="Low complexity" evidence="2">
    <location>
        <begin position="279"/>
        <end position="290"/>
    </location>
</feature>
<dbReference type="InterPro" id="IPR036457">
    <property type="entry name" value="PPM-type-like_dom_sf"/>
</dbReference>
<protein>
    <submittedName>
        <fullName evidence="4">Serine/threonine-protein phosphatase</fullName>
    </submittedName>
</protein>
<comment type="caution">
    <text evidence="4">The sequence shown here is derived from an EMBL/GenBank/DDBJ whole genome shotgun (WGS) entry which is preliminary data.</text>
</comment>
<dbReference type="SUPFAM" id="SSF81606">
    <property type="entry name" value="PP2C-like"/>
    <property type="match status" value="1"/>
</dbReference>
<dbReference type="OrthoDB" id="118142at2"/>
<dbReference type="AlphaFoldDB" id="A0A5N8XH07"/>
<feature type="region of interest" description="Disordered" evidence="2">
    <location>
        <begin position="279"/>
        <end position="309"/>
    </location>
</feature>
<dbReference type="EMBL" id="VJZC01000092">
    <property type="protein sequence ID" value="MPY58607.1"/>
    <property type="molecule type" value="Genomic_DNA"/>
</dbReference>